<keyword evidence="2" id="KW-1185">Reference proteome</keyword>
<evidence type="ECO:0000313" key="1">
    <source>
        <dbReference type="EMBL" id="RKF42413.1"/>
    </source>
</evidence>
<dbReference type="RefSeq" id="WP_120332724.1">
    <property type="nucleotide sequence ID" value="NZ_CP070350.1"/>
</dbReference>
<gene>
    <name evidence="1" type="ORF">BCY89_02755</name>
</gene>
<sequence length="188" mass="22090">MNEHLKKINALIDGFDAETNSALQAISKTKKYKKGEFLLYQGEVCKSSFWIEEGITRKYYMNEKKEVTTELLFKHDLAVAFSSYVSNQPSREFIQAITDVTVSCMDKNAFQHLKINHPQLIQLDLLMTEYYTMWLEKRLFEFHTLSAMEKYKLLLKEQPDFIRHIPLTYIASYLGISLETLSRVRTKI</sequence>
<dbReference type="InterPro" id="IPR000595">
    <property type="entry name" value="cNMP-bd_dom"/>
</dbReference>
<comment type="caution">
    <text evidence="1">The sequence shown here is derived from an EMBL/GenBank/DDBJ whole genome shotgun (WGS) entry which is preliminary data.</text>
</comment>
<dbReference type="PROSITE" id="PS50042">
    <property type="entry name" value="CNMP_BINDING_3"/>
    <property type="match status" value="1"/>
</dbReference>
<dbReference type="AlphaFoldDB" id="A0A420GB60"/>
<dbReference type="CDD" id="cd00038">
    <property type="entry name" value="CAP_ED"/>
    <property type="match status" value="1"/>
</dbReference>
<dbReference type="InterPro" id="IPR014710">
    <property type="entry name" value="RmlC-like_jellyroll"/>
</dbReference>
<reference evidence="1 2" key="1">
    <citation type="submission" date="2016-07" db="EMBL/GenBank/DDBJ databases">
        <title>Genome analysis of Sphingobacterium siyangense T12B17.</title>
        <authorList>
            <person name="Xu D."/>
            <person name="Su Y."/>
            <person name="Zheng S."/>
        </authorList>
    </citation>
    <scope>NUCLEOTIDE SEQUENCE [LARGE SCALE GENOMIC DNA]</scope>
    <source>
        <strain evidence="1 2">T12B17</strain>
    </source>
</reference>
<dbReference type="InterPro" id="IPR018490">
    <property type="entry name" value="cNMP-bd_dom_sf"/>
</dbReference>
<dbReference type="Proteomes" id="UP000286402">
    <property type="component" value="Unassembled WGS sequence"/>
</dbReference>
<name>A0A420GB60_9SPHI</name>
<accession>A0A420GB60</accession>
<protein>
    <submittedName>
        <fullName evidence="1">Crp/Fnr family transcriptional regulator</fullName>
    </submittedName>
</protein>
<dbReference type="EMBL" id="MCAQ01000001">
    <property type="protein sequence ID" value="RKF42413.1"/>
    <property type="molecule type" value="Genomic_DNA"/>
</dbReference>
<dbReference type="SUPFAM" id="SSF51206">
    <property type="entry name" value="cAMP-binding domain-like"/>
    <property type="match status" value="1"/>
</dbReference>
<organism evidence="1 2">
    <name type="scientific">Sphingobacterium siyangense</name>
    <dbReference type="NCBI Taxonomy" id="459529"/>
    <lineage>
        <taxon>Bacteria</taxon>
        <taxon>Pseudomonadati</taxon>
        <taxon>Bacteroidota</taxon>
        <taxon>Sphingobacteriia</taxon>
        <taxon>Sphingobacteriales</taxon>
        <taxon>Sphingobacteriaceae</taxon>
        <taxon>Sphingobacterium</taxon>
    </lineage>
</organism>
<dbReference type="Pfam" id="PF00027">
    <property type="entry name" value="cNMP_binding"/>
    <property type="match status" value="1"/>
</dbReference>
<proteinExistence type="predicted"/>
<evidence type="ECO:0000313" key="2">
    <source>
        <dbReference type="Proteomes" id="UP000286402"/>
    </source>
</evidence>
<dbReference type="Gene3D" id="2.60.120.10">
    <property type="entry name" value="Jelly Rolls"/>
    <property type="match status" value="1"/>
</dbReference>